<reference evidence="1 2" key="1">
    <citation type="submission" date="2020-08" db="EMBL/GenBank/DDBJ databases">
        <title>Genomic Encyclopedia of Type Strains, Phase IV (KMG-IV): sequencing the most valuable type-strain genomes for metagenomic binning, comparative biology and taxonomic classification.</title>
        <authorList>
            <person name="Goeker M."/>
        </authorList>
    </citation>
    <scope>NUCLEOTIDE SEQUENCE [LARGE SCALE GENOMIC DNA]</scope>
    <source>
        <strain evidence="1 2">DSM 12251</strain>
    </source>
</reference>
<evidence type="ECO:0008006" key="3">
    <source>
        <dbReference type="Google" id="ProtNLM"/>
    </source>
</evidence>
<accession>A0A7W7YIM8</accession>
<organism evidence="1 2">
    <name type="scientific">Prosthecobacter dejongeii</name>
    <dbReference type="NCBI Taxonomy" id="48465"/>
    <lineage>
        <taxon>Bacteria</taxon>
        <taxon>Pseudomonadati</taxon>
        <taxon>Verrucomicrobiota</taxon>
        <taxon>Verrucomicrobiia</taxon>
        <taxon>Verrucomicrobiales</taxon>
        <taxon>Verrucomicrobiaceae</taxon>
        <taxon>Prosthecobacter</taxon>
    </lineage>
</organism>
<dbReference type="AlphaFoldDB" id="A0A7W7YIM8"/>
<evidence type="ECO:0000313" key="1">
    <source>
        <dbReference type="EMBL" id="MBB5036821.1"/>
    </source>
</evidence>
<evidence type="ECO:0000313" key="2">
    <source>
        <dbReference type="Proteomes" id="UP000534294"/>
    </source>
</evidence>
<protein>
    <recommendedName>
        <fullName evidence="3">Signal transducing protein</fullName>
    </recommendedName>
</protein>
<sequence>MNFINLATLDSMHEAERLADALSHAGIKARTHDESDIQRFIFLSKPKAFSIVQVLQEDYAQAVGVIQDMQDRHEPLCRHIFSCPECGSLAVEYPQFTRKYFITPLLLEWASNFGLFNKKFYCRKCHAVWPYHEGGRLPVIGHAAGVEVAPPN</sequence>
<dbReference type="Proteomes" id="UP000534294">
    <property type="component" value="Unassembled WGS sequence"/>
</dbReference>
<gene>
    <name evidence="1" type="ORF">HNQ64_001055</name>
</gene>
<keyword evidence="2" id="KW-1185">Reference proteome</keyword>
<dbReference type="RefSeq" id="WP_184206010.1">
    <property type="nucleotide sequence ID" value="NZ_JACHIF010000001.1"/>
</dbReference>
<dbReference type="EMBL" id="JACHIF010000001">
    <property type="protein sequence ID" value="MBB5036821.1"/>
    <property type="molecule type" value="Genomic_DNA"/>
</dbReference>
<proteinExistence type="predicted"/>
<comment type="caution">
    <text evidence="1">The sequence shown here is derived from an EMBL/GenBank/DDBJ whole genome shotgun (WGS) entry which is preliminary data.</text>
</comment>
<name>A0A7W7YIM8_9BACT</name>